<evidence type="ECO:0000256" key="12">
    <source>
        <dbReference type="ARBA" id="ARBA00023136"/>
    </source>
</evidence>
<dbReference type="GO" id="GO:0016020">
    <property type="term" value="C:membrane"/>
    <property type="evidence" value="ECO:0000318"/>
    <property type="project" value="GO_Central"/>
</dbReference>
<keyword evidence="10 13" id="KW-1133">Transmembrane helix</keyword>
<evidence type="ECO:0000313" key="14">
    <source>
        <dbReference type="EMBL" id="EDQ92271.1"/>
    </source>
</evidence>
<name>A9UNN2_MONBE</name>
<dbReference type="EMBL" id="CH991543">
    <property type="protein sequence ID" value="EDQ92271.1"/>
    <property type="molecule type" value="Genomic_DNA"/>
</dbReference>
<dbReference type="KEGG" id="mbr:MONBRDRAFT_4695"/>
<dbReference type="STRING" id="81824.A9UNN2"/>
<dbReference type="GeneID" id="5887782"/>
<feature type="transmembrane region" description="Helical" evidence="13">
    <location>
        <begin position="223"/>
        <end position="243"/>
    </location>
</feature>
<comment type="similarity">
    <text evidence="3">Belongs to the SWEET sugar transporter family.</text>
</comment>
<sequence length="249" mass="25809">MVTRIATAAAVFGAGAPLALAQGSISAAAAAEGLVHTAAGYALSPAVVGLLSTAGPACFFFLQISGAAPIRQIMREKTTGQFSLLPFISLFTNCVIWTWYGHLLQDPTLFYSNLVGVGAGAAYTAIYLKHATTSHAPMLLGSAALCSSVTAGALMLPAEQVAPYIGYLGDIIAVVLMASPLAVMKTVLQERSTRAMPFVPSLATFFNAVCWSGYGIFVMGDPLIIAPNMLGALAATVQLSLFARFGINK</sequence>
<dbReference type="PANTHER" id="PTHR10791:SF30">
    <property type="entry name" value="SUGAR TRANSPORTER SWEET1"/>
    <property type="match status" value="1"/>
</dbReference>
<dbReference type="OMA" id="QLNDYYI"/>
<dbReference type="GO" id="GO:0005886">
    <property type="term" value="C:plasma membrane"/>
    <property type="evidence" value="ECO:0007669"/>
    <property type="project" value="UniProtKB-SubCell"/>
</dbReference>
<feature type="transmembrane region" description="Helical" evidence="13">
    <location>
        <begin position="195"/>
        <end position="217"/>
    </location>
</feature>
<evidence type="ECO:0000256" key="6">
    <source>
        <dbReference type="ARBA" id="ARBA00022475"/>
    </source>
</evidence>
<protein>
    <recommendedName>
        <fullName evidence="4">Sugar transporter SWEET1</fullName>
    </recommendedName>
</protein>
<feature type="transmembrane region" description="Helical" evidence="13">
    <location>
        <begin position="164"/>
        <end position="183"/>
    </location>
</feature>
<dbReference type="PANTHER" id="PTHR10791">
    <property type="entry name" value="RAG1-ACTIVATING PROTEIN 1"/>
    <property type="match status" value="1"/>
</dbReference>
<dbReference type="AlphaFoldDB" id="A9UNN2"/>
<organism evidence="14 15">
    <name type="scientific">Monosiga brevicollis</name>
    <name type="common">Choanoflagellate</name>
    <dbReference type="NCBI Taxonomy" id="81824"/>
    <lineage>
        <taxon>Eukaryota</taxon>
        <taxon>Choanoflagellata</taxon>
        <taxon>Craspedida</taxon>
        <taxon>Salpingoecidae</taxon>
        <taxon>Monosiga</taxon>
    </lineage>
</organism>
<dbReference type="GO" id="GO:0051119">
    <property type="term" value="F:sugar transmembrane transporter activity"/>
    <property type="evidence" value="ECO:0000318"/>
    <property type="project" value="GO_Central"/>
</dbReference>
<dbReference type="GO" id="GO:0000139">
    <property type="term" value="C:Golgi membrane"/>
    <property type="evidence" value="ECO:0007669"/>
    <property type="project" value="UniProtKB-SubCell"/>
</dbReference>
<dbReference type="FunFam" id="1.20.1280.290:FF:000004">
    <property type="entry name" value="Sugar transporter SWEET"/>
    <property type="match status" value="1"/>
</dbReference>
<dbReference type="Gene3D" id="1.20.1280.290">
    <property type="match status" value="2"/>
</dbReference>
<feature type="transmembrane region" description="Helical" evidence="13">
    <location>
        <begin position="138"/>
        <end position="158"/>
    </location>
</feature>
<feature type="transmembrane region" description="Helical" evidence="13">
    <location>
        <begin position="82"/>
        <end position="102"/>
    </location>
</feature>
<keyword evidence="8 13" id="KW-0812">Transmembrane</keyword>
<dbReference type="InterPro" id="IPR047664">
    <property type="entry name" value="SWEET"/>
</dbReference>
<evidence type="ECO:0000256" key="11">
    <source>
        <dbReference type="ARBA" id="ARBA00023034"/>
    </source>
</evidence>
<comment type="subcellular location">
    <subcellularLocation>
        <location evidence="1">Cell membrane</location>
        <topology evidence="1">Multi-pass membrane protein</topology>
    </subcellularLocation>
    <subcellularLocation>
        <location evidence="2">Golgi apparatus membrane</location>
        <topology evidence="2">Multi-pass membrane protein</topology>
    </subcellularLocation>
</comment>
<gene>
    <name evidence="14" type="ORF">MONBRDRAFT_4695</name>
</gene>
<evidence type="ECO:0000256" key="4">
    <source>
        <dbReference type="ARBA" id="ARBA00021741"/>
    </source>
</evidence>
<dbReference type="InterPro" id="IPR004316">
    <property type="entry name" value="SWEET_rpt"/>
</dbReference>
<keyword evidence="15" id="KW-1185">Reference proteome</keyword>
<proteinExistence type="inferred from homology"/>
<dbReference type="Pfam" id="PF03083">
    <property type="entry name" value="MtN3_slv"/>
    <property type="match status" value="2"/>
</dbReference>
<feature type="transmembrane region" description="Helical" evidence="13">
    <location>
        <begin position="108"/>
        <end position="126"/>
    </location>
</feature>
<dbReference type="GO" id="GO:0008643">
    <property type="term" value="P:carbohydrate transport"/>
    <property type="evidence" value="ECO:0000318"/>
    <property type="project" value="GO_Central"/>
</dbReference>
<keyword evidence="7" id="KW-0762">Sugar transport</keyword>
<keyword evidence="6" id="KW-1003">Cell membrane</keyword>
<evidence type="ECO:0000256" key="8">
    <source>
        <dbReference type="ARBA" id="ARBA00022692"/>
    </source>
</evidence>
<accession>A9UNN2</accession>
<keyword evidence="5" id="KW-0813">Transport</keyword>
<evidence type="ECO:0000313" key="15">
    <source>
        <dbReference type="Proteomes" id="UP000001357"/>
    </source>
</evidence>
<dbReference type="Proteomes" id="UP000001357">
    <property type="component" value="Unassembled WGS sequence"/>
</dbReference>
<evidence type="ECO:0000256" key="3">
    <source>
        <dbReference type="ARBA" id="ARBA00007809"/>
    </source>
</evidence>
<evidence type="ECO:0000256" key="7">
    <source>
        <dbReference type="ARBA" id="ARBA00022597"/>
    </source>
</evidence>
<keyword evidence="9" id="KW-0677">Repeat</keyword>
<evidence type="ECO:0000256" key="10">
    <source>
        <dbReference type="ARBA" id="ARBA00022989"/>
    </source>
</evidence>
<keyword evidence="11" id="KW-0333">Golgi apparatus</keyword>
<evidence type="ECO:0000256" key="1">
    <source>
        <dbReference type="ARBA" id="ARBA00004651"/>
    </source>
</evidence>
<evidence type="ECO:0000256" key="9">
    <source>
        <dbReference type="ARBA" id="ARBA00022737"/>
    </source>
</evidence>
<dbReference type="FunFam" id="1.20.1280.290:FF:000025">
    <property type="entry name" value="MtN3-like protein"/>
    <property type="match status" value="1"/>
</dbReference>
<dbReference type="RefSeq" id="XP_001742033.1">
    <property type="nucleotide sequence ID" value="XM_001741981.1"/>
</dbReference>
<evidence type="ECO:0000256" key="2">
    <source>
        <dbReference type="ARBA" id="ARBA00004653"/>
    </source>
</evidence>
<evidence type="ECO:0000256" key="13">
    <source>
        <dbReference type="SAM" id="Phobius"/>
    </source>
</evidence>
<keyword evidence="12 13" id="KW-0472">Membrane</keyword>
<dbReference type="FunCoup" id="A9UNN2">
    <property type="interactions" value="331"/>
</dbReference>
<dbReference type="InParanoid" id="A9UNN2"/>
<reference evidence="14 15" key="1">
    <citation type="journal article" date="2008" name="Nature">
        <title>The genome of the choanoflagellate Monosiga brevicollis and the origin of metazoans.</title>
        <authorList>
            <consortium name="JGI Sequencing"/>
            <person name="King N."/>
            <person name="Westbrook M.J."/>
            <person name="Young S.L."/>
            <person name="Kuo A."/>
            <person name="Abedin M."/>
            <person name="Chapman J."/>
            <person name="Fairclough S."/>
            <person name="Hellsten U."/>
            <person name="Isogai Y."/>
            <person name="Letunic I."/>
            <person name="Marr M."/>
            <person name="Pincus D."/>
            <person name="Putnam N."/>
            <person name="Rokas A."/>
            <person name="Wright K.J."/>
            <person name="Zuzow R."/>
            <person name="Dirks W."/>
            <person name="Good M."/>
            <person name="Goodstein D."/>
            <person name="Lemons D."/>
            <person name="Li W."/>
            <person name="Lyons J.B."/>
            <person name="Morris A."/>
            <person name="Nichols S."/>
            <person name="Richter D.J."/>
            <person name="Salamov A."/>
            <person name="Bork P."/>
            <person name="Lim W.A."/>
            <person name="Manning G."/>
            <person name="Miller W.T."/>
            <person name="McGinnis W."/>
            <person name="Shapiro H."/>
            <person name="Tjian R."/>
            <person name="Grigoriev I.V."/>
            <person name="Rokhsar D."/>
        </authorList>
    </citation>
    <scope>NUCLEOTIDE SEQUENCE [LARGE SCALE GENOMIC DNA]</scope>
    <source>
        <strain evidence="15">MX1 / ATCC 50154</strain>
    </source>
</reference>
<evidence type="ECO:0000256" key="5">
    <source>
        <dbReference type="ARBA" id="ARBA00022448"/>
    </source>
</evidence>
<dbReference type="eggNOG" id="KOG1623">
    <property type="taxonomic scope" value="Eukaryota"/>
</dbReference>
<feature type="transmembrane region" description="Helical" evidence="13">
    <location>
        <begin position="40"/>
        <end position="62"/>
    </location>
</feature>